<dbReference type="CTD" id="8235305"/>
<feature type="transmembrane region" description="Helical" evidence="1">
    <location>
        <begin position="432"/>
        <end position="453"/>
    </location>
</feature>
<evidence type="ECO:0000256" key="1">
    <source>
        <dbReference type="SAM" id="Phobius"/>
    </source>
</evidence>
<dbReference type="eggNOG" id="KOG4683">
    <property type="taxonomic scope" value="Eukaryota"/>
</dbReference>
<feature type="domain" description="Heparan-alpha-glucosaminide N-acetyltransferase catalytic" evidence="2">
    <location>
        <begin position="199"/>
        <end position="318"/>
    </location>
</feature>
<feature type="transmembrane region" description="Helical" evidence="1">
    <location>
        <begin position="491"/>
        <end position="514"/>
    </location>
</feature>
<dbReference type="OMA" id="CHQCLYQ"/>
<feature type="transmembrane region" description="Helical" evidence="1">
    <location>
        <begin position="305"/>
        <end position="325"/>
    </location>
</feature>
<keyword evidence="1" id="KW-0472">Membrane</keyword>
<feature type="transmembrane region" description="Helical" evidence="1">
    <location>
        <begin position="232"/>
        <end position="253"/>
    </location>
</feature>
<dbReference type="VEuPathDB" id="VectorBase:PHUM535950"/>
<dbReference type="Pfam" id="PF07786">
    <property type="entry name" value="HGSNAT_cat"/>
    <property type="match status" value="1"/>
</dbReference>
<name>E0VZL6_PEDHC</name>
<reference evidence="3" key="1">
    <citation type="submission" date="2007-04" db="EMBL/GenBank/DDBJ databases">
        <title>Annotation of Pediculus humanus corporis strain USDA.</title>
        <authorList>
            <person name="Kirkness E."/>
            <person name="Hannick L."/>
            <person name="Hass B."/>
            <person name="Bruggner R."/>
            <person name="Lawson D."/>
            <person name="Bidwell S."/>
            <person name="Joardar V."/>
            <person name="Caler E."/>
            <person name="Walenz B."/>
            <person name="Inman J."/>
            <person name="Schobel S."/>
            <person name="Galinsky K."/>
            <person name="Amedeo P."/>
            <person name="Strausberg R."/>
        </authorList>
    </citation>
    <scope>NUCLEOTIDE SEQUENCE</scope>
    <source>
        <strain evidence="3">USDA</strain>
    </source>
</reference>
<reference evidence="4" key="3">
    <citation type="submission" date="2021-02" db="UniProtKB">
        <authorList>
            <consortium name="EnsemblMetazoa"/>
        </authorList>
    </citation>
    <scope>IDENTIFICATION</scope>
    <source>
        <strain evidence="4">USDA</strain>
    </source>
</reference>
<proteinExistence type="predicted"/>
<dbReference type="EMBL" id="DS235853">
    <property type="protein sequence ID" value="EEB18822.1"/>
    <property type="molecule type" value="Genomic_DNA"/>
</dbReference>
<dbReference type="RefSeq" id="XP_002431560.1">
    <property type="nucleotide sequence ID" value="XM_002431515.1"/>
</dbReference>
<dbReference type="AlphaFoldDB" id="E0VZL6"/>
<dbReference type="STRING" id="121224.E0VZL6"/>
<dbReference type="FunCoup" id="E0VZL6">
    <property type="interactions" value="530"/>
</dbReference>
<dbReference type="InterPro" id="IPR012429">
    <property type="entry name" value="HGSNAT_cat"/>
</dbReference>
<keyword evidence="1" id="KW-1133">Transmembrane helix</keyword>
<evidence type="ECO:0000313" key="5">
    <source>
        <dbReference type="Proteomes" id="UP000009046"/>
    </source>
</evidence>
<evidence type="ECO:0000313" key="4">
    <source>
        <dbReference type="EnsemblMetazoa" id="PHUM535950-PA"/>
    </source>
</evidence>
<gene>
    <name evidence="4" type="primary">8235305</name>
    <name evidence="3" type="ORF">Phum_PHUM535950</name>
</gene>
<dbReference type="KEGG" id="phu:Phum_PHUM535950"/>
<feature type="transmembrane region" description="Helical" evidence="1">
    <location>
        <begin position="346"/>
        <end position="368"/>
    </location>
</feature>
<organism>
    <name type="scientific">Pediculus humanus subsp. corporis</name>
    <name type="common">Body louse</name>
    <dbReference type="NCBI Taxonomy" id="121224"/>
    <lineage>
        <taxon>Eukaryota</taxon>
        <taxon>Metazoa</taxon>
        <taxon>Ecdysozoa</taxon>
        <taxon>Arthropoda</taxon>
        <taxon>Hexapoda</taxon>
        <taxon>Insecta</taxon>
        <taxon>Pterygota</taxon>
        <taxon>Neoptera</taxon>
        <taxon>Paraneoptera</taxon>
        <taxon>Psocodea</taxon>
        <taxon>Troctomorpha</taxon>
        <taxon>Phthiraptera</taxon>
        <taxon>Anoplura</taxon>
        <taxon>Pediculidae</taxon>
        <taxon>Pediculus</taxon>
    </lineage>
</organism>
<dbReference type="EMBL" id="AAZO01006505">
    <property type="status" value="NOT_ANNOTATED_CDS"/>
    <property type="molecule type" value="Genomic_DNA"/>
</dbReference>
<dbReference type="PANTHER" id="PTHR31061:SF24">
    <property type="entry name" value="LD22376P"/>
    <property type="match status" value="1"/>
</dbReference>
<accession>E0VZL6</accession>
<dbReference type="PANTHER" id="PTHR31061">
    <property type="entry name" value="LD22376P"/>
    <property type="match status" value="1"/>
</dbReference>
<feature type="transmembrane region" description="Helical" evidence="1">
    <location>
        <begin position="465"/>
        <end position="485"/>
    </location>
</feature>
<protein>
    <recommendedName>
        <fullName evidence="2">Heparan-alpha-glucosaminide N-acetyltransferase catalytic domain-containing protein</fullName>
    </recommendedName>
</protein>
<keyword evidence="1" id="KW-0812">Transmembrane</keyword>
<feature type="transmembrane region" description="Helical" evidence="1">
    <location>
        <begin position="559"/>
        <end position="580"/>
    </location>
</feature>
<sequence>MMSWIENPGLENWKGLKFSELKVDEAFLNVSSSLEEKLWLYTLSEDCERCPYQRHSIINAGENIIKMSTRRNMKMRISNDGGADYISVSNQSSRICGDITPDFGEFGVYDLTINQESDEQISCNMTTAKECVNIYLPMAAILSGLAILAIVSTFLTYAIKKTIMYCKEKKTSNKVNCEMSDYGGDDRTTQASSKPARHRIKSIDTFRGLAVVLMIFVNDGAGHYWFLEHATWNGILVADFVFPWFLWVMGLCIPISIRTQLKRNVSRWKILGHVIKRGILLFGLGVLLNTVGIGSDLETIRIPGVLQRFSIVYLIIAILGVCFTPRSISNENRFPGSSFRETFQDIIIIFPQWIVILSIVAAYCYFVFFSPVPGCPSGYLGPGGIQDGGRFNECTGGMTGYVDKVLLGVEHIYKNPTSSKVYKSGPFDPEGLLGVMPSIFQAFFGVQAGATLLYHPEWKAKLIRWFTWGILNGILALLLSLPGIVPINKNLWSLSYVFTTTSSAFLILCVIYFFQDHLRFWNGVPFKGPGMNPTILYVGHIITYNLFPFNWSYGNMNTHFILTLENLWTTSLWIIIAYWLGSGMTQNCGKTPTIKYLLACMQAKPLG</sequence>
<feature type="transmembrane region" description="Helical" evidence="1">
    <location>
        <begin position="206"/>
        <end position="226"/>
    </location>
</feature>
<feature type="transmembrane region" description="Helical" evidence="1">
    <location>
        <begin position="274"/>
        <end position="293"/>
    </location>
</feature>
<dbReference type="Proteomes" id="UP000009046">
    <property type="component" value="Unassembled WGS sequence"/>
</dbReference>
<feature type="transmembrane region" description="Helical" evidence="1">
    <location>
        <begin position="134"/>
        <end position="159"/>
    </location>
</feature>
<evidence type="ECO:0000259" key="2">
    <source>
        <dbReference type="Pfam" id="PF07786"/>
    </source>
</evidence>
<dbReference type="EnsemblMetazoa" id="PHUM535950-RA">
    <property type="protein sequence ID" value="PHUM535950-PA"/>
    <property type="gene ID" value="PHUM535950"/>
</dbReference>
<dbReference type="OrthoDB" id="2149840at2759"/>
<dbReference type="InParanoid" id="E0VZL6"/>
<keyword evidence="5" id="KW-1185">Reference proteome</keyword>
<dbReference type="GeneID" id="8235305"/>
<evidence type="ECO:0000313" key="3">
    <source>
        <dbReference type="EMBL" id="EEB18822.1"/>
    </source>
</evidence>
<dbReference type="HOGENOM" id="CLU_029171_3_2_1"/>
<reference evidence="3" key="2">
    <citation type="submission" date="2007-04" db="EMBL/GenBank/DDBJ databases">
        <title>The genome of the human body louse.</title>
        <authorList>
            <consortium name="The Human Body Louse Genome Consortium"/>
            <person name="Kirkness E."/>
            <person name="Walenz B."/>
            <person name="Hass B."/>
            <person name="Bruggner R."/>
            <person name="Strausberg R."/>
        </authorList>
    </citation>
    <scope>NUCLEOTIDE SEQUENCE</scope>
    <source>
        <strain evidence="3">USDA</strain>
    </source>
</reference>